<dbReference type="GeneID" id="40155821"/>
<gene>
    <name evidence="5" type="primary">boa2</name>
    <name evidence="5" type="ordered locus">HFX_0458</name>
    <name evidence="6" type="ORF">BM92_06965</name>
    <name evidence="7" type="ORF">C439_08120</name>
    <name evidence="8" type="ORF">E6P09_05350</name>
</gene>
<reference evidence="5" key="1">
    <citation type="journal article" date="2012" name="Appl. Environ. Microbiol.">
        <title>Identification of the haloarchaeal phasin (PhaP) that functions in polyhydroxyalkanoate accumulation and granule formation in Haloferax mediterranei.</title>
        <authorList>
            <person name="Cai S."/>
            <person name="Cai L."/>
            <person name="Liu H."/>
            <person name="Liu X."/>
            <person name="Han J."/>
            <person name="Zhou J."/>
            <person name="Xiang H."/>
        </authorList>
    </citation>
    <scope>NUCLEOTIDE SEQUENCE</scope>
    <source>
        <strain evidence="5">CGMCC 1.2087</strain>
    </source>
</reference>
<organism evidence="5 9">
    <name type="scientific">Haloferax mediterranei (strain ATCC 33500 / DSM 1411 / JCM 8866 / NBRC 14739 / NCIMB 2177 / R-4)</name>
    <name type="common">Halobacterium mediterranei</name>
    <dbReference type="NCBI Taxonomy" id="523841"/>
    <lineage>
        <taxon>Archaea</taxon>
        <taxon>Methanobacteriati</taxon>
        <taxon>Methanobacteriota</taxon>
        <taxon>Stenosarchaea group</taxon>
        <taxon>Halobacteria</taxon>
        <taxon>Halobacteriales</taxon>
        <taxon>Haloferacaceae</taxon>
        <taxon>Haloferax</taxon>
    </lineage>
</organism>
<dbReference type="PaxDb" id="523841-HFX_0458"/>
<reference evidence="5 9" key="2">
    <citation type="journal article" date="2012" name="J. Bacteriol.">
        <title>Complete genome sequence of the metabolically versatile halophilic archaeon Haloferax mediterranei, a poly(3-hydroxybutyrate-co-3-hydroxyvalerate) producer.</title>
        <authorList>
            <person name="Han J."/>
            <person name="Zhang F."/>
            <person name="Hou J."/>
            <person name="Liu X."/>
            <person name="Li M."/>
            <person name="Liu H."/>
            <person name="Cai L."/>
            <person name="Zhang B."/>
            <person name="Chen Y."/>
            <person name="Zhou J."/>
            <person name="Hu S."/>
            <person name="Xiang H."/>
        </authorList>
    </citation>
    <scope>NUCLEOTIDE SEQUENCE [LARGE SCALE GENOMIC DNA]</scope>
    <source>
        <strain evidence="9">ATCC 33500 / DSM 1411 / JCM 8866 / NBRC 14739 / NCIMB 2177 / R-4</strain>
        <strain evidence="5">CGMCC 1.2087</strain>
    </source>
</reference>
<evidence type="ECO:0000313" key="5">
    <source>
        <dbReference type="EMBL" id="AFK18193.2"/>
    </source>
</evidence>
<evidence type="ECO:0000313" key="10">
    <source>
        <dbReference type="Proteomes" id="UP000011603"/>
    </source>
</evidence>
<dbReference type="InterPro" id="IPR056433">
    <property type="entry name" value="DmsR-like_N"/>
</dbReference>
<dbReference type="GO" id="GO:0003677">
    <property type="term" value="F:DNA binding"/>
    <property type="evidence" value="ECO:0007669"/>
    <property type="project" value="UniProtKB-KW"/>
</dbReference>
<evidence type="ECO:0000259" key="4">
    <source>
        <dbReference type="Pfam" id="PF24277"/>
    </source>
</evidence>
<protein>
    <submittedName>
        <fullName evidence="8">DNA-binding protein</fullName>
    </submittedName>
    <submittedName>
        <fullName evidence="5">Transcription regulator bat-like protein</fullName>
    </submittedName>
    <submittedName>
        <fullName evidence="6">XRE family transcriptional regulator</fullName>
    </submittedName>
</protein>
<keyword evidence="8" id="KW-0238">DNA-binding</keyword>
<accession>I3R1T3</accession>
<feature type="domain" description="HTH bat-type" evidence="3">
    <location>
        <begin position="157"/>
        <end position="208"/>
    </location>
</feature>
<accession>M0J2K1</accession>
<keyword evidence="1" id="KW-0805">Transcription regulation</keyword>
<dbReference type="PANTHER" id="PTHR34236">
    <property type="entry name" value="DIMETHYL SULFOXIDE REDUCTASE TRANSCRIPTIONAL ACTIVATOR"/>
    <property type="match status" value="1"/>
</dbReference>
<name>I3R1T3_HALMT</name>
<dbReference type="EMBL" id="AOLO01000007">
    <property type="protein sequence ID" value="EMA02533.1"/>
    <property type="molecule type" value="Genomic_DNA"/>
</dbReference>
<evidence type="ECO:0000256" key="2">
    <source>
        <dbReference type="ARBA" id="ARBA00023163"/>
    </source>
</evidence>
<dbReference type="Proteomes" id="UP000299011">
    <property type="component" value="Chromosome"/>
</dbReference>
<keyword evidence="10" id="KW-1185">Reference proteome</keyword>
<evidence type="ECO:0000256" key="1">
    <source>
        <dbReference type="ARBA" id="ARBA00023015"/>
    </source>
</evidence>
<keyword evidence="2" id="KW-0804">Transcription</keyword>
<dbReference type="STRING" id="523841.HFX_0458"/>
<dbReference type="InterPro" id="IPR036388">
    <property type="entry name" value="WH-like_DNA-bd_sf"/>
</dbReference>
<reference evidence="6 11" key="4">
    <citation type="submission" date="2014-04" db="EMBL/GenBank/DDBJ databases">
        <title>Transcriptional profiles of Haloferax mediterranei on the basis of nitrogen availability.</title>
        <authorList>
            <person name="Bautista V."/>
        </authorList>
    </citation>
    <scope>NUCLEOTIDE SEQUENCE [LARGE SCALE GENOMIC DNA]</scope>
    <source>
        <strain evidence="6">ATCC 33500</strain>
        <strain evidence="11">ATCC 33500 / DSM 1411 / JCM 8866 / NBRC 14739 / NCIMB 2177 / R-4</strain>
    </source>
</reference>
<dbReference type="EMBL" id="CP007551">
    <property type="protein sequence ID" value="AHZ22402.1"/>
    <property type="molecule type" value="Genomic_DNA"/>
</dbReference>
<proteinExistence type="predicted"/>
<evidence type="ECO:0000313" key="9">
    <source>
        <dbReference type="Proteomes" id="UP000006469"/>
    </source>
</evidence>
<feature type="domain" description="DmsR-like N-terminal" evidence="4">
    <location>
        <begin position="1"/>
        <end position="140"/>
    </location>
</feature>
<reference evidence="7 10" key="3">
    <citation type="journal article" date="2014" name="PLoS Genet.">
        <title>Phylogenetically driven sequencing of extremely halophilic archaea reveals strategies for static and dynamic osmo-response.</title>
        <authorList>
            <person name="Becker E.A."/>
            <person name="Seitzer P.M."/>
            <person name="Tritt A."/>
            <person name="Larsen D."/>
            <person name="Krusor M."/>
            <person name="Yao A.I."/>
            <person name="Wu D."/>
            <person name="Madern D."/>
            <person name="Eisen J.A."/>
            <person name="Darling A.E."/>
            <person name="Facciotti M.T."/>
        </authorList>
    </citation>
    <scope>NUCLEOTIDE SEQUENCE [LARGE SCALE GENOMIC DNA]</scope>
    <source>
        <strain evidence="7">ATCC 33500</strain>
        <strain evidence="10">ATCC 33500 / DSM 1411 / JCM 8866 / NBRC 14739 / NCIMB 2177 / R-4</strain>
    </source>
</reference>
<dbReference type="Proteomes" id="UP000027075">
    <property type="component" value="Chromosome"/>
</dbReference>
<dbReference type="Proteomes" id="UP000011603">
    <property type="component" value="Unassembled WGS sequence"/>
</dbReference>
<dbReference type="Pfam" id="PF24277">
    <property type="entry name" value="DmsR_N"/>
    <property type="match status" value="1"/>
</dbReference>
<dbReference type="PATRIC" id="fig|523841.21.peg.1646"/>
<dbReference type="Gene3D" id="1.10.10.10">
    <property type="entry name" value="Winged helix-like DNA-binding domain superfamily/Winged helix DNA-binding domain"/>
    <property type="match status" value="1"/>
</dbReference>
<reference evidence="8 12" key="6">
    <citation type="submission" date="2019-04" db="EMBL/GenBank/DDBJ databases">
        <title>Methylomes of two halophilic Archaea, Haloarcula marismortui and Haloferax mediterranei.</title>
        <authorList>
            <person name="DasSarma S."/>
            <person name="DasSarma P."/>
            <person name="DasSarma S."/>
            <person name="Fomenkov A."/>
            <person name="Vincze T."/>
            <person name="Anton B.P."/>
            <person name="Roberts R.J."/>
        </authorList>
    </citation>
    <scope>NUCLEOTIDE SEQUENCE [LARGE SCALE GENOMIC DNA]</scope>
    <source>
        <strain evidence="8">ATCC 33500</strain>
        <strain evidence="12">ATCC 33500 / DSM 1411 / JCM 8866 / NBRC 14739 / NCIMB 2177 / R-4</strain>
    </source>
</reference>
<evidence type="ECO:0000313" key="12">
    <source>
        <dbReference type="Proteomes" id="UP000299011"/>
    </source>
</evidence>
<dbReference type="RefSeq" id="WP_004057917.1">
    <property type="nucleotide sequence ID" value="NC_017941.2"/>
</dbReference>
<dbReference type="Proteomes" id="UP000006469">
    <property type="component" value="Chromosome"/>
</dbReference>
<evidence type="ECO:0000313" key="8">
    <source>
        <dbReference type="EMBL" id="QCQ74720.1"/>
    </source>
</evidence>
<dbReference type="InterPro" id="IPR007050">
    <property type="entry name" value="HTH_bacterioopsin"/>
</dbReference>
<dbReference type="PANTHER" id="PTHR34236:SF1">
    <property type="entry name" value="DIMETHYL SULFOXIDE REDUCTASE TRANSCRIPTIONAL ACTIVATOR"/>
    <property type="match status" value="1"/>
</dbReference>
<dbReference type="KEGG" id="hme:HFX_0458"/>
<dbReference type="EMBL" id="CP001868">
    <property type="protein sequence ID" value="AFK18193.2"/>
    <property type="molecule type" value="Genomic_DNA"/>
</dbReference>
<dbReference type="OrthoDB" id="168808at2157"/>
<dbReference type="eggNOG" id="arCOG02280">
    <property type="taxonomic scope" value="Archaea"/>
</dbReference>
<dbReference type="EMBL" id="CP039139">
    <property type="protein sequence ID" value="QCQ74720.1"/>
    <property type="molecule type" value="Genomic_DNA"/>
</dbReference>
<evidence type="ECO:0000313" key="6">
    <source>
        <dbReference type="EMBL" id="AHZ22402.1"/>
    </source>
</evidence>
<evidence type="ECO:0000313" key="7">
    <source>
        <dbReference type="EMBL" id="EMA02533.1"/>
    </source>
</evidence>
<evidence type="ECO:0000259" key="3">
    <source>
        <dbReference type="Pfam" id="PF04967"/>
    </source>
</evidence>
<dbReference type="HOGENOM" id="CLU_090893_0_0_2"/>
<sequence length="215" mass="23551">MPTGIRATVEFDTPSVCPIASIAHSTDSAVDTVSRSVVANPDSVSVSEFVVEVEELPDETTLDPIFSYGTKHLYRFSHEESTGCPCECLGEFGCPVDRYFAHRGTLTLVFHAADYEQLQNVIGELRDRFPGTDIKRLVRSPTGDAPGDSIFVDRGKLTTRQLEVIQTAYEMGYFERPRGANATEVAATLDINQSTFSEHLAAALTKLLGDILEES</sequence>
<dbReference type="AlphaFoldDB" id="I3R1T3"/>
<dbReference type="Pfam" id="PF04967">
    <property type="entry name" value="HTH_10"/>
    <property type="match status" value="1"/>
</dbReference>
<reference evidence="5" key="5">
    <citation type="submission" date="2014-05" db="EMBL/GenBank/DDBJ databases">
        <authorList>
            <person name="Wang L."/>
            <person name="Yang H."/>
            <person name="Xiang H."/>
        </authorList>
    </citation>
    <scope>NUCLEOTIDE SEQUENCE</scope>
    <source>
        <strain evidence="5">CGMCC 1.2087</strain>
    </source>
</reference>
<evidence type="ECO:0000313" key="11">
    <source>
        <dbReference type="Proteomes" id="UP000027075"/>
    </source>
</evidence>